<dbReference type="PROSITE" id="PS51208">
    <property type="entry name" value="AUTOTRANSPORTER"/>
    <property type="match status" value="1"/>
</dbReference>
<dbReference type="SMART" id="SM00869">
    <property type="entry name" value="Autotransporter"/>
    <property type="match status" value="1"/>
</dbReference>
<dbReference type="InterPro" id="IPR005546">
    <property type="entry name" value="Autotransporte_beta"/>
</dbReference>
<dbReference type="SUPFAM" id="SSF51126">
    <property type="entry name" value="Pectin lyase-like"/>
    <property type="match status" value="1"/>
</dbReference>
<organism evidence="3 4">
    <name type="scientific">Cereibacter changlensis</name>
    <dbReference type="NCBI Taxonomy" id="402884"/>
    <lineage>
        <taxon>Bacteria</taxon>
        <taxon>Pseudomonadati</taxon>
        <taxon>Pseudomonadota</taxon>
        <taxon>Alphaproteobacteria</taxon>
        <taxon>Rhodobacterales</taxon>
        <taxon>Paracoccaceae</taxon>
        <taxon>Cereibacter</taxon>
    </lineage>
</organism>
<feature type="signal peptide" evidence="1">
    <location>
        <begin position="1"/>
        <end position="48"/>
    </location>
</feature>
<dbReference type="InterPro" id="IPR006315">
    <property type="entry name" value="OM_autotransptr_brl_dom"/>
</dbReference>
<name>A0A4U0YWB0_9RHOB</name>
<comment type="caution">
    <text evidence="3">The sequence shown here is derived from an EMBL/GenBank/DDBJ whole genome shotgun (WGS) entry which is preliminary data.</text>
</comment>
<dbReference type="InterPro" id="IPR030895">
    <property type="entry name" value="T5SS_PEPC_rpt"/>
</dbReference>
<dbReference type="InterPro" id="IPR011050">
    <property type="entry name" value="Pectin_lyase_fold/virulence"/>
</dbReference>
<dbReference type="SUPFAM" id="SSF103515">
    <property type="entry name" value="Autotransporter"/>
    <property type="match status" value="1"/>
</dbReference>
<accession>A0A4U0YWB0</accession>
<reference evidence="3 4" key="1">
    <citation type="submission" date="2019-04" db="EMBL/GenBank/DDBJ databases">
        <title>Crypto-aerobic microbial life in anoxic (sulfidic) marine sediments.</title>
        <authorList>
            <person name="Bhattacharya S."/>
            <person name="Roy C."/>
            <person name="Mondal N."/>
            <person name="Sarkar J."/>
            <person name="Mandal S."/>
            <person name="Rameez M.J."/>
            <person name="Ghosh W."/>
        </authorList>
    </citation>
    <scope>NUCLEOTIDE SEQUENCE [LARGE SCALE GENOMIC DNA]</scope>
    <source>
        <strain evidence="3 4">SBBC</strain>
    </source>
</reference>
<keyword evidence="1" id="KW-0732">Signal</keyword>
<feature type="domain" description="Autotransporter" evidence="2">
    <location>
        <begin position="712"/>
        <end position="988"/>
    </location>
</feature>
<dbReference type="NCBIfam" id="TIGR01414">
    <property type="entry name" value="autotrans_barl"/>
    <property type="match status" value="1"/>
</dbReference>
<dbReference type="GO" id="GO:0019867">
    <property type="term" value="C:outer membrane"/>
    <property type="evidence" value="ECO:0007669"/>
    <property type="project" value="InterPro"/>
</dbReference>
<evidence type="ECO:0000313" key="3">
    <source>
        <dbReference type="EMBL" id="TKA97070.1"/>
    </source>
</evidence>
<dbReference type="Gene3D" id="2.40.128.130">
    <property type="entry name" value="Autotransporter beta-domain"/>
    <property type="match status" value="1"/>
</dbReference>
<dbReference type="AlphaFoldDB" id="A0A4U0YWB0"/>
<dbReference type="Proteomes" id="UP000306340">
    <property type="component" value="Unassembled WGS sequence"/>
</dbReference>
<evidence type="ECO:0000256" key="1">
    <source>
        <dbReference type="SAM" id="SignalP"/>
    </source>
</evidence>
<feature type="chain" id="PRO_5020747794" evidence="1">
    <location>
        <begin position="49"/>
        <end position="988"/>
    </location>
</feature>
<dbReference type="NCBIfam" id="TIGR04393">
    <property type="entry name" value="rpt_T5SS_PEPC"/>
    <property type="match status" value="4"/>
</dbReference>
<dbReference type="InterPro" id="IPR036709">
    <property type="entry name" value="Autotransporte_beta_dom_sf"/>
</dbReference>
<dbReference type="Pfam" id="PF03797">
    <property type="entry name" value="Autotransporter"/>
    <property type="match status" value="1"/>
</dbReference>
<dbReference type="EMBL" id="SWAU01000059">
    <property type="protein sequence ID" value="TKA97070.1"/>
    <property type="molecule type" value="Genomic_DNA"/>
</dbReference>
<gene>
    <name evidence="3" type="ORF">FAZ78_08110</name>
</gene>
<protein>
    <submittedName>
        <fullName evidence="3">Autotransporter domain-containing protein</fullName>
    </submittedName>
</protein>
<proteinExistence type="predicted"/>
<evidence type="ECO:0000259" key="2">
    <source>
        <dbReference type="PROSITE" id="PS51208"/>
    </source>
</evidence>
<sequence length="988" mass="100255">MKALRKLRVGRFSMQKSTLRSTSFADGRRAVKIIFPVLASLMTSAASAQTWTGAESSDWTDAANWSTGVPVDGTAFVTTNGVQPVLDDAQGSAGTLYLGSVLGSTLTIQNAAELTVNTAIVGNSTNNNHPSNMLDQQSGTLNLSSGSTLDADFLHVGYYGSGTVEVTDGAALTVTASTIVGGFNKGDLNFGGAGTEASLLGGLVVGDAGDGTMSITDQAKVTSAAATIGKQVTSESSVEVSGDGATWEIADGGSLLIGSQGEGKLSIKEGGEVQASGHVFVGDEAGSVGEVEVSGADSRLEAVGYVALGNEGSGAGAVTDGGILQAEDVIVGWSEGAVGDLIVSGAGSAVNVENMLMVGNDGDAIATISDGASVNGISSNANAVVVIANNSASTATLNIGAAAADAASAAGYINVGTLLFGMGSGELVFNHTGEGYDFDAVINGLGASSTITHLSGDTLLTADSSLFGGVTNVDGGILRIGNALGGDLHVRGSGTLAGSGMVETVTVEAGGSLSPDGALTVTGDASFASGSFFRVDADPTGNDLLDVGGTLDLNGGTVIHHASNAVFKPLSRYRIATASEGVEGVFDGVESDLAFMNAELSYDPKDVWLDLVRNDVDFADIALSRNQRNLGAALTELSVDEPLVRSILGKSEGRAQLAYDQLSGTIHGSSAAAFVQDTAMVRELMHHRIQRNEPVAGADVSRSNRMSFLAEEEPAPSGMWMQGYGARSDFSGDGNASGAERSLGGLALGYDQDLANGLTAGMMVGMSSSSVSNDDGAKADADTVTLGAYAGSGGPGLRFGGGAFVSWHDIDTVRSLASVGQGAAIGGYDARTYSIHAEASYDARLAGHPVEPFVSLAHVRHESDGFTETGGTGSLSVEGMSTDTTFTTLGLRGSATMESRFRGVERIVVTGMAGWRHAFGDLDEGMSAELLGSDFVAYGMPIAKNELLLEAGLEMPLSGSSTFSVGYSGQFSEDHRDHGLKAALQVAF</sequence>
<evidence type="ECO:0000313" key="4">
    <source>
        <dbReference type="Proteomes" id="UP000306340"/>
    </source>
</evidence>